<keyword evidence="2" id="KW-0548">Nucleotidyltransferase</keyword>
<accession>A0A5B6V0P1</accession>
<dbReference type="InterPro" id="IPR005135">
    <property type="entry name" value="Endo/exonuclease/phosphatase"/>
</dbReference>
<dbReference type="GO" id="GO:0003964">
    <property type="term" value="F:RNA-directed DNA polymerase activity"/>
    <property type="evidence" value="ECO:0007669"/>
    <property type="project" value="UniProtKB-KW"/>
</dbReference>
<dbReference type="AlphaFoldDB" id="A0A5B6V0P1"/>
<organism evidence="2 3">
    <name type="scientific">Gossypium australe</name>
    <dbReference type="NCBI Taxonomy" id="47621"/>
    <lineage>
        <taxon>Eukaryota</taxon>
        <taxon>Viridiplantae</taxon>
        <taxon>Streptophyta</taxon>
        <taxon>Embryophyta</taxon>
        <taxon>Tracheophyta</taxon>
        <taxon>Spermatophyta</taxon>
        <taxon>Magnoliopsida</taxon>
        <taxon>eudicotyledons</taxon>
        <taxon>Gunneridae</taxon>
        <taxon>Pentapetalae</taxon>
        <taxon>rosids</taxon>
        <taxon>malvids</taxon>
        <taxon>Malvales</taxon>
        <taxon>Malvaceae</taxon>
        <taxon>Malvoideae</taxon>
        <taxon>Gossypium</taxon>
    </lineage>
</organism>
<dbReference type="EMBL" id="SMMG02000009">
    <property type="protein sequence ID" value="KAA3462706.1"/>
    <property type="molecule type" value="Genomic_DNA"/>
</dbReference>
<keyword evidence="2" id="KW-0695">RNA-directed DNA polymerase</keyword>
<dbReference type="Pfam" id="PF03372">
    <property type="entry name" value="Exo_endo_phos"/>
    <property type="match status" value="1"/>
</dbReference>
<dbReference type="OrthoDB" id="1001431at2759"/>
<keyword evidence="2" id="KW-0808">Transferase</keyword>
<dbReference type="PANTHER" id="PTHR33710:SF77">
    <property type="entry name" value="DNASE I-LIKE SUPERFAMILY PROTEIN"/>
    <property type="match status" value="1"/>
</dbReference>
<evidence type="ECO:0000313" key="2">
    <source>
        <dbReference type="EMBL" id="KAA3462706.1"/>
    </source>
</evidence>
<reference evidence="3" key="1">
    <citation type="journal article" date="2019" name="Plant Biotechnol. J.">
        <title>Genome sequencing of the Australian wild diploid species Gossypium australe highlights disease resistance and delayed gland morphogenesis.</title>
        <authorList>
            <person name="Cai Y."/>
            <person name="Cai X."/>
            <person name="Wang Q."/>
            <person name="Wang P."/>
            <person name="Zhang Y."/>
            <person name="Cai C."/>
            <person name="Xu Y."/>
            <person name="Wang K."/>
            <person name="Zhou Z."/>
            <person name="Wang C."/>
            <person name="Geng S."/>
            <person name="Li B."/>
            <person name="Dong Q."/>
            <person name="Hou Y."/>
            <person name="Wang H."/>
            <person name="Ai P."/>
            <person name="Liu Z."/>
            <person name="Yi F."/>
            <person name="Sun M."/>
            <person name="An G."/>
            <person name="Cheng J."/>
            <person name="Zhang Y."/>
            <person name="Shi Q."/>
            <person name="Xie Y."/>
            <person name="Shi X."/>
            <person name="Chang Y."/>
            <person name="Huang F."/>
            <person name="Chen Y."/>
            <person name="Hong S."/>
            <person name="Mi L."/>
            <person name="Sun Q."/>
            <person name="Zhang L."/>
            <person name="Zhou B."/>
            <person name="Peng R."/>
            <person name="Zhang X."/>
            <person name="Liu F."/>
        </authorList>
    </citation>
    <scope>NUCLEOTIDE SEQUENCE [LARGE SCALE GENOMIC DNA]</scope>
    <source>
        <strain evidence="3">cv. PA1801</strain>
    </source>
</reference>
<keyword evidence="3" id="KW-1185">Reference proteome</keyword>
<feature type="domain" description="Endonuclease/exonuclease/phosphatase" evidence="1">
    <location>
        <begin position="38"/>
        <end position="151"/>
    </location>
</feature>
<dbReference type="Gene3D" id="3.60.10.10">
    <property type="entry name" value="Endonuclease/exonuclease/phosphatase"/>
    <property type="match status" value="1"/>
</dbReference>
<gene>
    <name evidence="2" type="ORF">EPI10_029168</name>
</gene>
<protein>
    <submittedName>
        <fullName evidence="2">Non-LTR retroelement reverse transcriptase</fullName>
    </submittedName>
</protein>
<name>A0A5B6V0P1_9ROSI</name>
<proteinExistence type="predicted"/>
<sequence>MRSWKDTIQLEIIQNHPQFILVKIHNGGLIKPILTAIVYGNPNPIKRKSLWEALKAAIPSDNTPWMALGDFNALLSEEDKKSSSIIGKRCPHFREFLESKNLQDLGFQGPFFTWQRGGVFERLDRAIANEAWCQMFPQCLITHLTRIKSDHRPLLVNNNLDFKLPRGRPFRFLAGWAQH</sequence>
<dbReference type="InterPro" id="IPR036691">
    <property type="entry name" value="Endo/exonu/phosph_ase_sf"/>
</dbReference>
<dbReference type="SUPFAM" id="SSF56219">
    <property type="entry name" value="DNase I-like"/>
    <property type="match status" value="1"/>
</dbReference>
<dbReference type="Proteomes" id="UP000325315">
    <property type="component" value="Unassembled WGS sequence"/>
</dbReference>
<evidence type="ECO:0000313" key="3">
    <source>
        <dbReference type="Proteomes" id="UP000325315"/>
    </source>
</evidence>
<evidence type="ECO:0000259" key="1">
    <source>
        <dbReference type="Pfam" id="PF03372"/>
    </source>
</evidence>
<comment type="caution">
    <text evidence="2">The sequence shown here is derived from an EMBL/GenBank/DDBJ whole genome shotgun (WGS) entry which is preliminary data.</text>
</comment>
<dbReference type="PANTHER" id="PTHR33710">
    <property type="entry name" value="BNAC02G09200D PROTEIN"/>
    <property type="match status" value="1"/>
</dbReference>